<dbReference type="KEGG" id="dmt:DESME_00755"/>
<dbReference type="RefSeq" id="WP_006718695.1">
    <property type="nucleotide sequence ID" value="NZ_CP007032.1"/>
</dbReference>
<gene>
    <name evidence="1" type="ORF">DESME_00755</name>
</gene>
<dbReference type="OrthoDB" id="9942258at2"/>
<evidence type="ECO:0000313" key="2">
    <source>
        <dbReference type="Proteomes" id="UP000010847"/>
    </source>
</evidence>
<dbReference type="AlphaFoldDB" id="W0EFS6"/>
<evidence type="ECO:0000313" key="1">
    <source>
        <dbReference type="EMBL" id="AHF08363.1"/>
    </source>
</evidence>
<keyword evidence="2" id="KW-1185">Reference proteome</keyword>
<dbReference type="EMBL" id="CP007032">
    <property type="protein sequence ID" value="AHF08363.1"/>
    <property type="molecule type" value="Genomic_DNA"/>
</dbReference>
<reference evidence="1 2" key="1">
    <citation type="submission" date="2013-12" db="EMBL/GenBank/DDBJ databases">
        <authorList>
            <consortium name="DOE Joint Genome Institute"/>
            <person name="Smidt H."/>
            <person name="Huntemann M."/>
            <person name="Han J."/>
            <person name="Chen A."/>
            <person name="Kyrpides N."/>
            <person name="Mavromatis K."/>
            <person name="Markowitz V."/>
            <person name="Palaniappan K."/>
            <person name="Ivanova N."/>
            <person name="Schaumberg A."/>
            <person name="Pati A."/>
            <person name="Liolios K."/>
            <person name="Nordberg H.P."/>
            <person name="Cantor M.N."/>
            <person name="Hua S.X."/>
            <person name="Woyke T."/>
        </authorList>
    </citation>
    <scope>NUCLEOTIDE SEQUENCE [LARGE SCALE GENOMIC DNA]</scope>
    <source>
        <strain evidence="2">DSM 15288</strain>
    </source>
</reference>
<name>W0EFS6_9FIRM</name>
<sequence length="67" mass="7773">MNKEEFEKLDLDAQFKQLNAELEAGKNINDLLKELDLTKEVMVKKGFYAVGKKIMRKPVRGYNTPQD</sequence>
<proteinExistence type="predicted"/>
<organism evidence="1 2">
    <name type="scientific">Desulfitobacterium metallireducens DSM 15288</name>
    <dbReference type="NCBI Taxonomy" id="871968"/>
    <lineage>
        <taxon>Bacteria</taxon>
        <taxon>Bacillati</taxon>
        <taxon>Bacillota</taxon>
        <taxon>Clostridia</taxon>
        <taxon>Eubacteriales</taxon>
        <taxon>Desulfitobacteriaceae</taxon>
        <taxon>Desulfitobacterium</taxon>
    </lineage>
</organism>
<accession>W0EFS6</accession>
<dbReference type="HOGENOM" id="CLU_2805459_0_0_9"/>
<protein>
    <submittedName>
        <fullName evidence="1">Uncharacterized protein</fullName>
    </submittedName>
</protein>
<dbReference type="Proteomes" id="UP000010847">
    <property type="component" value="Chromosome"/>
</dbReference>